<evidence type="ECO:0000313" key="3">
    <source>
        <dbReference type="Proteomes" id="UP000265798"/>
    </source>
</evidence>
<evidence type="ECO:0000259" key="1">
    <source>
        <dbReference type="Pfam" id="PF14301"/>
    </source>
</evidence>
<dbReference type="AlphaFoldDB" id="A0A396Z853"/>
<protein>
    <recommendedName>
        <fullName evidence="1">DUF4376 domain-containing protein</fullName>
    </recommendedName>
</protein>
<comment type="caution">
    <text evidence="2">The sequence shown here is derived from an EMBL/GenBank/DDBJ whole genome shotgun (WGS) entry which is preliminary data.</text>
</comment>
<dbReference type="Pfam" id="PF14301">
    <property type="entry name" value="DUF4376"/>
    <property type="match status" value="1"/>
</dbReference>
<dbReference type="RefSeq" id="WP_118968903.1">
    <property type="nucleotide sequence ID" value="NZ_QHCT01000003.1"/>
</dbReference>
<dbReference type="Proteomes" id="UP000265798">
    <property type="component" value="Unassembled WGS sequence"/>
</dbReference>
<reference evidence="3" key="1">
    <citation type="submission" date="2018-05" db="EMBL/GenBank/DDBJ databases">
        <title>Leptospira yasudae sp. nov. and Leptospira stimsonii sp. nov., two pathogenic species of the genus Leptospira isolated from environmental sources.</title>
        <authorList>
            <person name="Casanovas-Massana A."/>
            <person name="Hamond C."/>
            <person name="Santos L.A."/>
            <person name="Hacker K.P."/>
            <person name="Balassiano I."/>
            <person name="Medeiros M.A."/>
            <person name="Reis M.G."/>
            <person name="Ko A.I."/>
            <person name="Wunder E.A."/>
        </authorList>
    </citation>
    <scope>NUCLEOTIDE SEQUENCE [LARGE SCALE GENOMIC DNA]</scope>
    <source>
        <strain evidence="3">Yale</strain>
    </source>
</reference>
<organism evidence="2 3">
    <name type="scientific">Leptospira stimsonii</name>
    <dbReference type="NCBI Taxonomy" id="2202203"/>
    <lineage>
        <taxon>Bacteria</taxon>
        <taxon>Pseudomonadati</taxon>
        <taxon>Spirochaetota</taxon>
        <taxon>Spirochaetia</taxon>
        <taxon>Leptospirales</taxon>
        <taxon>Leptospiraceae</taxon>
        <taxon>Leptospira</taxon>
    </lineage>
</organism>
<gene>
    <name evidence="2" type="ORF">DLM75_12845</name>
</gene>
<dbReference type="InterPro" id="IPR025484">
    <property type="entry name" value="DUF4376"/>
</dbReference>
<proteinExistence type="predicted"/>
<accession>A0A396Z853</accession>
<dbReference type="OrthoDB" id="329056at2"/>
<feature type="domain" description="DUF4376" evidence="1">
    <location>
        <begin position="124"/>
        <end position="231"/>
    </location>
</feature>
<sequence>MNYILDKETKEVVWINSDPKLLSGEESWKDFNSNLHEIVFSLNYNPQVSEIFKAETEGGIVKEFVLKIVYNKLSGIERVLQDWNEEINLDIETIDEPLRDESGAIVPHQLHTSSGWIIDLEKKKDSMRNLVNSICETKIVSGFTSSALGSPHFYGSDRDDQLNLVGSVSLNSSVPYKCTDSNNVKEYIVHSAQQIKQVLSDGAIRKTFLLQKVSDLKSAIQSAVTVEEIDQIDINSGWG</sequence>
<name>A0A396Z853_9LEPT</name>
<dbReference type="EMBL" id="QHCT01000003">
    <property type="protein sequence ID" value="RHX89837.1"/>
    <property type="molecule type" value="Genomic_DNA"/>
</dbReference>
<evidence type="ECO:0000313" key="2">
    <source>
        <dbReference type="EMBL" id="RHX89837.1"/>
    </source>
</evidence>